<keyword evidence="7" id="KW-0812">Transmembrane</keyword>
<dbReference type="GO" id="GO:0000228">
    <property type="term" value="C:nuclear chromosome"/>
    <property type="evidence" value="ECO:0007669"/>
    <property type="project" value="InterPro"/>
</dbReference>
<comment type="subcellular location">
    <subcellularLocation>
        <location evidence="1">Nucleus</location>
    </subcellularLocation>
</comment>
<evidence type="ECO:0000256" key="1">
    <source>
        <dbReference type="ARBA" id="ARBA00004123"/>
    </source>
</evidence>
<accession>A0A8H7ENQ7</accession>
<sequence length="937" mass="107381">MSLNNNFTFVNTTSASTDIRRQPIAMQPLPNPATHQAMNGAHLAFMQRPPFPYAPQQIMPGRIPYPQPYPAPMASRAPSTGTQGVYSTYPARLKRSDDNALILPTSYLTNRKPRFTGESDDDFDEFLEESDEEGTAGVRTRSATTAAAAVAAAGGAGGGGGGTPTPAPPAELPKIVRKKNHIYPGIADLERASSMEEVLVPIRLDIDLEDVKLRDVFLWNMNEQFLTPEKFAEILCEDLELPTFKFVPLIAESIRTQVLDFETIHEVELPAEGIRVVINLDLQIGKVNLRDRFEWDLDNIGNNAPEVFSRQLASELGVGGEYVSIIAHAIREQLYKHKRQLVDEYGLENEFAEPLSSGFRGIEDANHWTPQMEVLSNEELEKLLIAQERNIRYTFIVLLALLWFARDYPAWRDKRRRSEGLGQTNAESIPSTLHSTQKEKDDAHVSSTGSVTDAKQHAKLTWIHYILVSPMAALYILVRGALDLARFVLFRMLWYGEQSLPMIDAWLFEKVTVWLPQKIEQLAVWWETYGVDSWERCQAVVVAEGSRMLILLVEQAVTCLWMLFKLVQRITVWLCEVWQLLRDACDWKQRAKDALQVYKIYFHEPCLSFTMRIQRLIALFMEACYQTALGVLEDVIWFVSFTGNCCHHVFVTFLYDPFYHMAAWMHMQFQRRKEQSVMWFHLTTLYLAAKSVDAFEYGMDIVRSEAFQRNYMRLQRLFWSRFVWIIHETLDLAEGFQMTLETTVVHFLKPAMEVFVHAILPQLSDAYGKAAAIIRLLFMEHFYPTWVWTIRHFAGPLSVLWAFVTHFSQILWACTWPIVNTLWEQVVSMAGVMATVSKYWMVRTYGIGSIFYNELAEMVKENTPAVAQIFLAWAERIVASVDWSGLQSDFVLMVMTLQEAATTQFNLLLMSLERTLNTYIKEETPIQGNPTKKAKTI</sequence>
<reference evidence="8" key="1">
    <citation type="submission" date="2020-01" db="EMBL/GenBank/DDBJ databases">
        <title>Genome Sequencing of Three Apophysomyces-Like Fungal Strains Confirms a Novel Fungal Genus in the Mucoromycota with divergent Burkholderia-like Endosymbiotic Bacteria.</title>
        <authorList>
            <person name="Stajich J.E."/>
            <person name="Macias A.M."/>
            <person name="Carter-House D."/>
            <person name="Lovett B."/>
            <person name="Kasson L.R."/>
            <person name="Berry K."/>
            <person name="Grigoriev I."/>
            <person name="Chang Y."/>
            <person name="Spatafora J."/>
            <person name="Kasson M.T."/>
        </authorList>
    </citation>
    <scope>NUCLEOTIDE SEQUENCE</scope>
    <source>
        <strain evidence="8">NRRL A-21654</strain>
    </source>
</reference>
<evidence type="ECO:0000313" key="8">
    <source>
        <dbReference type="EMBL" id="KAF7723118.1"/>
    </source>
</evidence>
<keyword evidence="4" id="KW-0804">Transcription</keyword>
<keyword evidence="7" id="KW-1133">Transmembrane helix</keyword>
<dbReference type="OrthoDB" id="10258327at2759"/>
<comment type="caution">
    <text evidence="8">The sequence shown here is derived from an EMBL/GenBank/DDBJ whole genome shotgun (WGS) entry which is preliminary data.</text>
</comment>
<feature type="region of interest" description="Disordered" evidence="6">
    <location>
        <begin position="419"/>
        <end position="450"/>
    </location>
</feature>
<dbReference type="PANTHER" id="PTHR10019">
    <property type="entry name" value="SNF5"/>
    <property type="match status" value="1"/>
</dbReference>
<dbReference type="InterPro" id="IPR006939">
    <property type="entry name" value="SNF5"/>
</dbReference>
<feature type="transmembrane region" description="Helical" evidence="7">
    <location>
        <begin position="462"/>
        <end position="482"/>
    </location>
</feature>
<feature type="compositionally biased region" description="Polar residues" evidence="6">
    <location>
        <begin position="421"/>
        <end position="435"/>
    </location>
</feature>
<dbReference type="EMBL" id="JABAYA010000163">
    <property type="protein sequence ID" value="KAF7723118.1"/>
    <property type="molecule type" value="Genomic_DNA"/>
</dbReference>
<evidence type="ECO:0000256" key="6">
    <source>
        <dbReference type="SAM" id="MobiDB-lite"/>
    </source>
</evidence>
<dbReference type="GO" id="GO:0006338">
    <property type="term" value="P:chromatin remodeling"/>
    <property type="evidence" value="ECO:0007669"/>
    <property type="project" value="InterPro"/>
</dbReference>
<keyword evidence="9" id="KW-1185">Reference proteome</keyword>
<name>A0A8H7ENQ7_9FUNG</name>
<evidence type="ECO:0000256" key="5">
    <source>
        <dbReference type="ARBA" id="ARBA00023242"/>
    </source>
</evidence>
<keyword evidence="5" id="KW-0539">Nucleus</keyword>
<evidence type="ECO:0000313" key="9">
    <source>
        <dbReference type="Proteomes" id="UP000605846"/>
    </source>
</evidence>
<dbReference type="Proteomes" id="UP000605846">
    <property type="component" value="Unassembled WGS sequence"/>
</dbReference>
<evidence type="ECO:0000256" key="4">
    <source>
        <dbReference type="ARBA" id="ARBA00023163"/>
    </source>
</evidence>
<organism evidence="8 9">
    <name type="scientific">Apophysomyces ossiformis</name>
    <dbReference type="NCBI Taxonomy" id="679940"/>
    <lineage>
        <taxon>Eukaryota</taxon>
        <taxon>Fungi</taxon>
        <taxon>Fungi incertae sedis</taxon>
        <taxon>Mucoromycota</taxon>
        <taxon>Mucoromycotina</taxon>
        <taxon>Mucoromycetes</taxon>
        <taxon>Mucorales</taxon>
        <taxon>Mucorineae</taxon>
        <taxon>Mucoraceae</taxon>
        <taxon>Apophysomyces</taxon>
    </lineage>
</organism>
<proteinExistence type="inferred from homology"/>
<evidence type="ECO:0000256" key="7">
    <source>
        <dbReference type="SAM" id="Phobius"/>
    </source>
</evidence>
<keyword evidence="3" id="KW-0805">Transcription regulation</keyword>
<feature type="transmembrane region" description="Helical" evidence="7">
    <location>
        <begin position="391"/>
        <end position="408"/>
    </location>
</feature>
<dbReference type="AlphaFoldDB" id="A0A8H7ENQ7"/>
<evidence type="ECO:0000256" key="2">
    <source>
        <dbReference type="ARBA" id="ARBA00010239"/>
    </source>
</evidence>
<keyword evidence="7" id="KW-0472">Membrane</keyword>
<gene>
    <name evidence="8" type="primary">SMARCB1</name>
    <name evidence="8" type="ORF">EC973_002348</name>
</gene>
<dbReference type="Pfam" id="PF04855">
    <property type="entry name" value="SNF5"/>
    <property type="match status" value="1"/>
</dbReference>
<evidence type="ECO:0000256" key="3">
    <source>
        <dbReference type="ARBA" id="ARBA00023015"/>
    </source>
</evidence>
<comment type="similarity">
    <text evidence="2">Belongs to the SNF5 family.</text>
</comment>
<protein>
    <submittedName>
        <fullName evidence="8">SWI SNF, matrix associated, actin dependent regulator of chromatin, sub b, member 1</fullName>
    </submittedName>
</protein>